<comment type="caution">
    <text evidence="8">The sequence shown here is derived from an EMBL/GenBank/DDBJ whole genome shotgun (WGS) entry which is preliminary data.</text>
</comment>
<dbReference type="PANTHER" id="PTHR30213">
    <property type="entry name" value="INNER MEMBRANE PROTEIN YHJD"/>
    <property type="match status" value="1"/>
</dbReference>
<evidence type="ECO:0000256" key="4">
    <source>
        <dbReference type="ARBA" id="ARBA00022989"/>
    </source>
</evidence>
<organism evidence="8 9">
    <name type="scientific">Colwellia echini</name>
    <dbReference type="NCBI Taxonomy" id="1982103"/>
    <lineage>
        <taxon>Bacteria</taxon>
        <taxon>Pseudomonadati</taxon>
        <taxon>Pseudomonadota</taxon>
        <taxon>Gammaproteobacteria</taxon>
        <taxon>Alteromonadales</taxon>
        <taxon>Colwelliaceae</taxon>
        <taxon>Colwellia</taxon>
    </lineage>
</organism>
<evidence type="ECO:0000313" key="8">
    <source>
        <dbReference type="EMBL" id="TYK66673.1"/>
    </source>
</evidence>
<dbReference type="InterPro" id="IPR017039">
    <property type="entry name" value="Virul_fac_BrkB"/>
</dbReference>
<proteinExistence type="predicted"/>
<evidence type="ECO:0000256" key="7">
    <source>
        <dbReference type="SAM" id="Phobius"/>
    </source>
</evidence>
<dbReference type="RefSeq" id="WP_101344755.1">
    <property type="nucleotide sequence ID" value="NZ_PJAI02000003.1"/>
</dbReference>
<dbReference type="NCBIfam" id="TIGR00765">
    <property type="entry name" value="yihY_not_rbn"/>
    <property type="match status" value="1"/>
</dbReference>
<evidence type="ECO:0000313" key="9">
    <source>
        <dbReference type="Proteomes" id="UP000815846"/>
    </source>
</evidence>
<feature type="transmembrane region" description="Helical" evidence="7">
    <location>
        <begin position="215"/>
        <end position="236"/>
    </location>
</feature>
<evidence type="ECO:0000256" key="5">
    <source>
        <dbReference type="ARBA" id="ARBA00023136"/>
    </source>
</evidence>
<dbReference type="PIRSF" id="PIRSF035875">
    <property type="entry name" value="RNase_BN"/>
    <property type="match status" value="1"/>
</dbReference>
<feature type="transmembrane region" description="Helical" evidence="7">
    <location>
        <begin position="36"/>
        <end position="63"/>
    </location>
</feature>
<gene>
    <name evidence="8" type="ORF">CWS31_004900</name>
</gene>
<feature type="transmembrane region" description="Helical" evidence="7">
    <location>
        <begin position="145"/>
        <end position="171"/>
    </location>
</feature>
<accession>A0ABY3MZM2</accession>
<feature type="transmembrane region" description="Helical" evidence="7">
    <location>
        <begin position="183"/>
        <end position="203"/>
    </location>
</feature>
<feature type="transmembrane region" description="Helical" evidence="7">
    <location>
        <begin position="256"/>
        <end position="274"/>
    </location>
</feature>
<keyword evidence="2" id="KW-1003">Cell membrane</keyword>
<evidence type="ECO:0000256" key="2">
    <source>
        <dbReference type="ARBA" id="ARBA00022475"/>
    </source>
</evidence>
<feature type="transmembrane region" description="Helical" evidence="7">
    <location>
        <begin position="105"/>
        <end position="133"/>
    </location>
</feature>
<dbReference type="EMBL" id="PJAI02000003">
    <property type="protein sequence ID" value="TYK66673.1"/>
    <property type="molecule type" value="Genomic_DNA"/>
</dbReference>
<dbReference type="Proteomes" id="UP000815846">
    <property type="component" value="Unassembled WGS sequence"/>
</dbReference>
<comment type="subcellular location">
    <subcellularLocation>
        <location evidence="1">Cell membrane</location>
        <topology evidence="1">Multi-pass membrane protein</topology>
    </subcellularLocation>
</comment>
<evidence type="ECO:0000256" key="3">
    <source>
        <dbReference type="ARBA" id="ARBA00022692"/>
    </source>
</evidence>
<name>A0ABY3MZM2_9GAMM</name>
<reference evidence="8 9" key="1">
    <citation type="submission" date="2019-08" db="EMBL/GenBank/DDBJ databases">
        <title>Microbe sample from Colwellia echini.</title>
        <authorList>
            <person name="Christiansen L."/>
            <person name="Pathiraja D."/>
            <person name="Schultz-Johansen M."/>
            <person name="Choi I.-G."/>
            <person name="Stougaard P."/>
        </authorList>
    </citation>
    <scope>NUCLEOTIDE SEQUENCE [LARGE SCALE GENOMIC DNA]</scope>
    <source>
        <strain evidence="8 9">A3</strain>
    </source>
</reference>
<dbReference type="Pfam" id="PF03631">
    <property type="entry name" value="Virul_fac_BrkB"/>
    <property type="match status" value="1"/>
</dbReference>
<keyword evidence="4 7" id="KW-1133">Transmembrane helix</keyword>
<sequence length="311" mass="34685">MSSENNVNHPQEFSLANWWQITKRVVEKIQQDNMSLIAAGVAFYFLLAIFPLLAALISMYGLFVDQETLSQHISLLVGVIPEQSRQILEAQIESLLSTDNSVLSIGFIFSFLITLWSGGKGSVALITACNITYQEDKSRSFFKIIVVRVLLTLATILIIIVMLLLIVGIPLVLSVVSESSQTLVGWFTWPTLLIVFNFSLASLYKYAPHRESAKWRWVTPGAVLATLFWLLGSYFFNLYISEYASYNETYGSMGGVVILLMWFYVTAYTILLGAEINAATELQTIEDTTTGDEKPQGERGAYVADNGPKTE</sequence>
<feature type="region of interest" description="Disordered" evidence="6">
    <location>
        <begin position="287"/>
        <end position="311"/>
    </location>
</feature>
<protein>
    <submittedName>
        <fullName evidence="8">YihY/virulence factor BrkB family protein</fullName>
    </submittedName>
</protein>
<evidence type="ECO:0000256" key="6">
    <source>
        <dbReference type="SAM" id="MobiDB-lite"/>
    </source>
</evidence>
<keyword evidence="3 7" id="KW-0812">Transmembrane</keyword>
<keyword evidence="5 7" id="KW-0472">Membrane</keyword>
<keyword evidence="9" id="KW-1185">Reference proteome</keyword>
<evidence type="ECO:0000256" key="1">
    <source>
        <dbReference type="ARBA" id="ARBA00004651"/>
    </source>
</evidence>
<dbReference type="PANTHER" id="PTHR30213:SF0">
    <property type="entry name" value="UPF0761 MEMBRANE PROTEIN YIHY"/>
    <property type="match status" value="1"/>
</dbReference>